<dbReference type="SUPFAM" id="SSF161098">
    <property type="entry name" value="MetI-like"/>
    <property type="match status" value="1"/>
</dbReference>
<keyword evidence="4 7" id="KW-0812">Transmembrane</keyword>
<proteinExistence type="inferred from homology"/>
<dbReference type="OrthoDB" id="3173654at2"/>
<dbReference type="STRING" id="587909.SAMN05421810_101889"/>
<comment type="similarity">
    <text evidence="7">Belongs to the binding-protein-dependent transport system permease family.</text>
</comment>
<reference evidence="11" key="1">
    <citation type="submission" date="2016-10" db="EMBL/GenBank/DDBJ databases">
        <authorList>
            <person name="Varghese N."/>
            <person name="Submissions S."/>
        </authorList>
    </citation>
    <scope>NUCLEOTIDE SEQUENCE [LARGE SCALE GENOMIC DNA]</scope>
    <source>
        <strain evidence="11">CGMCC 4.5579</strain>
    </source>
</reference>
<dbReference type="Proteomes" id="UP000198727">
    <property type="component" value="Unassembled WGS sequence"/>
</dbReference>
<dbReference type="EMBL" id="FOWW01000001">
    <property type="protein sequence ID" value="SFP07831.1"/>
    <property type="molecule type" value="Genomic_DNA"/>
</dbReference>
<keyword evidence="3" id="KW-1003">Cell membrane</keyword>
<sequence length="287" mass="31026">MKRAPERTLEHSTPGNGADKRRRGGGETVLGWARRLLLVAGLPAVLVAAWWVATAGGGSFYWPPLPTILGVFGETWFESRMVDDVLPSLLRLGVGYALALVVGIAAGAGIGSSRTLRAVVEPVLEFFRAIPPPVLVPVLILFAGIGDGMKVLVIVSGAVWPILLNTVEGVRSIDEVLRDTARCYRFRRRTRLAQLVLRGASPRIVTGARQSLSIAIILMVIGEMFAASNGLGYSIVQFQRGFAIPQMWSGIILLGLIGVALSLAFRIVESRVLSWHRGLREAQRSGR</sequence>
<feature type="transmembrane region" description="Helical" evidence="7">
    <location>
        <begin position="89"/>
        <end position="110"/>
    </location>
</feature>
<dbReference type="InterPro" id="IPR035906">
    <property type="entry name" value="MetI-like_sf"/>
</dbReference>
<evidence type="ECO:0000256" key="3">
    <source>
        <dbReference type="ARBA" id="ARBA00022475"/>
    </source>
</evidence>
<dbReference type="GO" id="GO:0005886">
    <property type="term" value="C:plasma membrane"/>
    <property type="evidence" value="ECO:0007669"/>
    <property type="project" value="UniProtKB-SubCell"/>
</dbReference>
<dbReference type="PANTHER" id="PTHR30151:SF0">
    <property type="entry name" value="ABC TRANSPORTER PERMEASE PROTEIN MJ0413-RELATED"/>
    <property type="match status" value="1"/>
</dbReference>
<dbReference type="PROSITE" id="PS50928">
    <property type="entry name" value="ABC_TM1"/>
    <property type="match status" value="1"/>
</dbReference>
<dbReference type="InterPro" id="IPR000515">
    <property type="entry name" value="MetI-like"/>
</dbReference>
<organism evidence="10 11">
    <name type="scientific">Amycolatopsis arida</name>
    <dbReference type="NCBI Taxonomy" id="587909"/>
    <lineage>
        <taxon>Bacteria</taxon>
        <taxon>Bacillati</taxon>
        <taxon>Actinomycetota</taxon>
        <taxon>Actinomycetes</taxon>
        <taxon>Pseudonocardiales</taxon>
        <taxon>Pseudonocardiaceae</taxon>
        <taxon>Amycolatopsis</taxon>
    </lineage>
</organism>
<feature type="transmembrane region" description="Helical" evidence="7">
    <location>
        <begin position="32"/>
        <end position="53"/>
    </location>
</feature>
<comment type="subcellular location">
    <subcellularLocation>
        <location evidence="1 7">Cell membrane</location>
        <topology evidence="1 7">Multi-pass membrane protein</topology>
    </subcellularLocation>
</comment>
<accession>A0A1I5MFW4</accession>
<dbReference type="PANTHER" id="PTHR30151">
    <property type="entry name" value="ALKANE SULFONATE ABC TRANSPORTER-RELATED, MEMBRANE SUBUNIT"/>
    <property type="match status" value="1"/>
</dbReference>
<evidence type="ECO:0000313" key="11">
    <source>
        <dbReference type="Proteomes" id="UP000198727"/>
    </source>
</evidence>
<name>A0A1I5MFW4_9PSEU</name>
<feature type="region of interest" description="Disordered" evidence="8">
    <location>
        <begin position="1"/>
        <end position="24"/>
    </location>
</feature>
<evidence type="ECO:0000256" key="8">
    <source>
        <dbReference type="SAM" id="MobiDB-lite"/>
    </source>
</evidence>
<keyword evidence="11" id="KW-1185">Reference proteome</keyword>
<feature type="domain" description="ABC transmembrane type-1" evidence="9">
    <location>
        <begin position="85"/>
        <end position="269"/>
    </location>
</feature>
<dbReference type="GO" id="GO:0055085">
    <property type="term" value="P:transmembrane transport"/>
    <property type="evidence" value="ECO:0007669"/>
    <property type="project" value="InterPro"/>
</dbReference>
<evidence type="ECO:0000256" key="6">
    <source>
        <dbReference type="ARBA" id="ARBA00023136"/>
    </source>
</evidence>
<keyword evidence="2 7" id="KW-0813">Transport</keyword>
<protein>
    <submittedName>
        <fullName evidence="10">ABC-type nitrate/sulfonate/bicarbonate transport system, permease component</fullName>
    </submittedName>
</protein>
<feature type="compositionally biased region" description="Basic and acidic residues" evidence="8">
    <location>
        <begin position="1"/>
        <end position="10"/>
    </location>
</feature>
<keyword evidence="6 7" id="KW-0472">Membrane</keyword>
<feature type="transmembrane region" description="Helical" evidence="7">
    <location>
        <begin position="212"/>
        <end position="235"/>
    </location>
</feature>
<evidence type="ECO:0000256" key="7">
    <source>
        <dbReference type="RuleBase" id="RU363032"/>
    </source>
</evidence>
<keyword evidence="5 7" id="KW-1133">Transmembrane helix</keyword>
<feature type="transmembrane region" description="Helical" evidence="7">
    <location>
        <begin position="247"/>
        <end position="268"/>
    </location>
</feature>
<evidence type="ECO:0000256" key="1">
    <source>
        <dbReference type="ARBA" id="ARBA00004651"/>
    </source>
</evidence>
<evidence type="ECO:0000256" key="5">
    <source>
        <dbReference type="ARBA" id="ARBA00022989"/>
    </source>
</evidence>
<feature type="transmembrane region" description="Helical" evidence="7">
    <location>
        <begin position="130"/>
        <end position="163"/>
    </location>
</feature>
<evidence type="ECO:0000256" key="2">
    <source>
        <dbReference type="ARBA" id="ARBA00022448"/>
    </source>
</evidence>
<evidence type="ECO:0000256" key="4">
    <source>
        <dbReference type="ARBA" id="ARBA00022692"/>
    </source>
</evidence>
<evidence type="ECO:0000259" key="9">
    <source>
        <dbReference type="PROSITE" id="PS50928"/>
    </source>
</evidence>
<dbReference type="Pfam" id="PF00528">
    <property type="entry name" value="BPD_transp_1"/>
    <property type="match status" value="1"/>
</dbReference>
<evidence type="ECO:0000313" key="10">
    <source>
        <dbReference type="EMBL" id="SFP07831.1"/>
    </source>
</evidence>
<dbReference type="RefSeq" id="WP_092528136.1">
    <property type="nucleotide sequence ID" value="NZ_FOWW01000001.1"/>
</dbReference>
<gene>
    <name evidence="10" type="ORF">SAMN05421810_101889</name>
</gene>
<dbReference type="Gene3D" id="1.10.3720.10">
    <property type="entry name" value="MetI-like"/>
    <property type="match status" value="1"/>
</dbReference>
<dbReference type="AlphaFoldDB" id="A0A1I5MFW4"/>